<dbReference type="GO" id="GO:0000976">
    <property type="term" value="F:transcription cis-regulatory region binding"/>
    <property type="evidence" value="ECO:0007669"/>
    <property type="project" value="TreeGrafter"/>
</dbReference>
<dbReference type="AlphaFoldDB" id="A0A918CCF3"/>
<reference evidence="5" key="2">
    <citation type="submission" date="2020-09" db="EMBL/GenBank/DDBJ databases">
        <authorList>
            <person name="Sun Q."/>
            <person name="Ohkuma M."/>
        </authorList>
    </citation>
    <scope>NUCLEOTIDE SEQUENCE</scope>
    <source>
        <strain evidence="5">JCM 31311</strain>
    </source>
</reference>
<accession>A0A918CCF3</accession>
<proteinExistence type="predicted"/>
<comment type="caution">
    <text evidence="5">The sequence shown here is derived from an EMBL/GenBank/DDBJ whole genome shotgun (WGS) entry which is preliminary data.</text>
</comment>
<keyword evidence="1" id="KW-0805">Transcription regulation</keyword>
<dbReference type="Pfam" id="PF13377">
    <property type="entry name" value="Peripla_BP_3"/>
    <property type="match status" value="1"/>
</dbReference>
<evidence type="ECO:0000259" key="4">
    <source>
        <dbReference type="PROSITE" id="PS50932"/>
    </source>
</evidence>
<dbReference type="Proteomes" id="UP000603865">
    <property type="component" value="Unassembled WGS sequence"/>
</dbReference>
<reference evidence="5" key="1">
    <citation type="journal article" date="2014" name="Int. J. Syst. Evol. Microbiol.">
        <title>Complete genome sequence of Corynebacterium casei LMG S-19264T (=DSM 44701T), isolated from a smear-ripened cheese.</title>
        <authorList>
            <consortium name="US DOE Joint Genome Institute (JGI-PGF)"/>
            <person name="Walter F."/>
            <person name="Albersmeier A."/>
            <person name="Kalinowski J."/>
            <person name="Ruckert C."/>
        </authorList>
    </citation>
    <scope>NUCLEOTIDE SEQUENCE</scope>
    <source>
        <strain evidence="5">JCM 31311</strain>
    </source>
</reference>
<dbReference type="InterPro" id="IPR028082">
    <property type="entry name" value="Peripla_BP_I"/>
</dbReference>
<dbReference type="InterPro" id="IPR046335">
    <property type="entry name" value="LacI/GalR-like_sensor"/>
</dbReference>
<dbReference type="Pfam" id="PF00356">
    <property type="entry name" value="LacI"/>
    <property type="match status" value="1"/>
</dbReference>
<feature type="domain" description="HTH lacI-type" evidence="4">
    <location>
        <begin position="9"/>
        <end position="63"/>
    </location>
</feature>
<dbReference type="InterPro" id="IPR000843">
    <property type="entry name" value="HTH_LacI"/>
</dbReference>
<evidence type="ECO:0000313" key="5">
    <source>
        <dbReference type="EMBL" id="GGR14167.1"/>
    </source>
</evidence>
<dbReference type="EMBL" id="BMQL01000016">
    <property type="protein sequence ID" value="GGR14167.1"/>
    <property type="molecule type" value="Genomic_DNA"/>
</dbReference>
<dbReference type="PROSITE" id="PS50932">
    <property type="entry name" value="HTH_LACI_2"/>
    <property type="match status" value="1"/>
</dbReference>
<dbReference type="SUPFAM" id="SSF47413">
    <property type="entry name" value="lambda repressor-like DNA-binding domains"/>
    <property type="match status" value="1"/>
</dbReference>
<dbReference type="SMART" id="SM00354">
    <property type="entry name" value="HTH_LACI"/>
    <property type="match status" value="1"/>
</dbReference>
<dbReference type="InterPro" id="IPR010982">
    <property type="entry name" value="Lambda_DNA-bd_dom_sf"/>
</dbReference>
<dbReference type="Gene3D" id="1.10.260.40">
    <property type="entry name" value="lambda repressor-like DNA-binding domains"/>
    <property type="match status" value="1"/>
</dbReference>
<keyword evidence="2" id="KW-0238">DNA-binding</keyword>
<dbReference type="RefSeq" id="WP_229776084.1">
    <property type="nucleotide sequence ID" value="NZ_BMQL01000016.1"/>
</dbReference>
<gene>
    <name evidence="5" type="ORF">GCM10008957_28750</name>
</gene>
<dbReference type="SUPFAM" id="SSF53822">
    <property type="entry name" value="Periplasmic binding protein-like I"/>
    <property type="match status" value="1"/>
</dbReference>
<dbReference type="GO" id="GO:0003700">
    <property type="term" value="F:DNA-binding transcription factor activity"/>
    <property type="evidence" value="ECO:0007669"/>
    <property type="project" value="TreeGrafter"/>
</dbReference>
<evidence type="ECO:0000256" key="1">
    <source>
        <dbReference type="ARBA" id="ARBA00023015"/>
    </source>
</evidence>
<keyword evidence="6" id="KW-1185">Reference proteome</keyword>
<dbReference type="CDD" id="cd01392">
    <property type="entry name" value="HTH_LacI"/>
    <property type="match status" value="1"/>
</dbReference>
<name>A0A918CCF3_9DEIO</name>
<dbReference type="PANTHER" id="PTHR30146:SF33">
    <property type="entry name" value="TRANSCRIPTIONAL REGULATOR"/>
    <property type="match status" value="1"/>
</dbReference>
<evidence type="ECO:0000313" key="6">
    <source>
        <dbReference type="Proteomes" id="UP000603865"/>
    </source>
</evidence>
<organism evidence="5 6">
    <name type="scientific">Deinococcus ruber</name>
    <dbReference type="NCBI Taxonomy" id="1848197"/>
    <lineage>
        <taxon>Bacteria</taxon>
        <taxon>Thermotogati</taxon>
        <taxon>Deinococcota</taxon>
        <taxon>Deinococci</taxon>
        <taxon>Deinococcales</taxon>
        <taxon>Deinococcaceae</taxon>
        <taxon>Deinococcus</taxon>
    </lineage>
</organism>
<protein>
    <submittedName>
        <fullName evidence="5">LacI family transcriptional regulator</fullName>
    </submittedName>
</protein>
<dbReference type="CDD" id="cd01575">
    <property type="entry name" value="PBP1_GntR"/>
    <property type="match status" value="1"/>
</dbReference>
<keyword evidence="3" id="KW-0804">Transcription</keyword>
<dbReference type="PANTHER" id="PTHR30146">
    <property type="entry name" value="LACI-RELATED TRANSCRIPTIONAL REPRESSOR"/>
    <property type="match status" value="1"/>
</dbReference>
<evidence type="ECO:0000256" key="2">
    <source>
        <dbReference type="ARBA" id="ARBA00023125"/>
    </source>
</evidence>
<sequence>MTGRKRQRVTIADVARLAGVATMTASRALNRPEMVSDELRQRVLQSADELNYIPDRAAGGLASGVGLALPVLVPTLHHSVYVQILEGLQERLPQAGYQLMLGSTEYSREKEETLVEVFMGWRPSAIVLSGIDHSERTVRLLRASGVPVVEIMDLAGDTDTPPPLDLNIGFSHSRVGEAVVRYLAPCGYRNIAYAGTLTTLDPRSVRRIQGFQGALKRLGLPHHLIGRSDLPSSLAVGRDLLSGLLEEFPQTDAVFFANDELAAGALFECQRRGLRVPDDLAIMGFSDEEIASHLYPALTTVRIPRHEIGRLAADLLLARLGGSPNTQPPLKQSPIDVGFEIVQRQTTRAPDQHPQEYT</sequence>
<evidence type="ECO:0000256" key="3">
    <source>
        <dbReference type="ARBA" id="ARBA00023163"/>
    </source>
</evidence>
<dbReference type="Gene3D" id="3.40.50.2300">
    <property type="match status" value="2"/>
</dbReference>